<proteinExistence type="predicted"/>
<dbReference type="EMBL" id="GEDC01008334">
    <property type="protein sequence ID" value="JAS28964.1"/>
    <property type="molecule type" value="Transcribed_RNA"/>
</dbReference>
<accession>A0A1B6DTG0</accession>
<organism evidence="1">
    <name type="scientific">Clastoptera arizonana</name>
    <name type="common">Arizona spittle bug</name>
    <dbReference type="NCBI Taxonomy" id="38151"/>
    <lineage>
        <taxon>Eukaryota</taxon>
        <taxon>Metazoa</taxon>
        <taxon>Ecdysozoa</taxon>
        <taxon>Arthropoda</taxon>
        <taxon>Hexapoda</taxon>
        <taxon>Insecta</taxon>
        <taxon>Pterygota</taxon>
        <taxon>Neoptera</taxon>
        <taxon>Paraneoptera</taxon>
        <taxon>Hemiptera</taxon>
        <taxon>Auchenorrhyncha</taxon>
        <taxon>Cercopoidea</taxon>
        <taxon>Clastopteridae</taxon>
        <taxon>Clastoptera</taxon>
    </lineage>
</organism>
<feature type="non-terminal residue" evidence="1">
    <location>
        <position position="1"/>
    </location>
</feature>
<reference evidence="1" key="1">
    <citation type="submission" date="2015-12" db="EMBL/GenBank/DDBJ databases">
        <title>De novo transcriptome assembly of four potential Pierce s Disease insect vectors from Arizona vineyards.</title>
        <authorList>
            <person name="Tassone E.E."/>
        </authorList>
    </citation>
    <scope>NUCLEOTIDE SEQUENCE</scope>
</reference>
<sequence length="101" mass="11843">EETTNLLIEQKENVQMPISKEQKIDMDNIYEQEVNNVNFPVINSITQEIEIEDKKEEHNIYPVQSFEDFILEAKSPEREEGGINVDKIYKEESKIDITLEA</sequence>
<name>A0A1B6DTG0_9HEMI</name>
<feature type="non-terminal residue" evidence="1">
    <location>
        <position position="101"/>
    </location>
</feature>
<protein>
    <submittedName>
        <fullName evidence="1">Uncharacterized protein</fullName>
    </submittedName>
</protein>
<evidence type="ECO:0000313" key="1">
    <source>
        <dbReference type="EMBL" id="JAS28964.1"/>
    </source>
</evidence>
<dbReference type="AlphaFoldDB" id="A0A1B6DTG0"/>
<gene>
    <name evidence="1" type="ORF">g.44313</name>
</gene>